<keyword evidence="3 5" id="KW-1133">Transmembrane helix</keyword>
<evidence type="ECO:0000256" key="2">
    <source>
        <dbReference type="ARBA" id="ARBA00022692"/>
    </source>
</evidence>
<keyword evidence="2 5" id="KW-0812">Transmembrane</keyword>
<keyword evidence="4 5" id="KW-0472">Membrane</keyword>
<dbReference type="KEGG" id="bbel:109477404"/>
<evidence type="ECO:0000313" key="6">
    <source>
        <dbReference type="Proteomes" id="UP000515135"/>
    </source>
</evidence>
<comment type="subcellular location">
    <subcellularLocation>
        <location evidence="1 5">Membrane</location>
        <topology evidence="1 5">Multi-pass membrane protein</topology>
    </subcellularLocation>
</comment>
<gene>
    <name evidence="7" type="primary">LOC109477404</name>
</gene>
<accession>A0A6P4YXY6</accession>
<dbReference type="Pfam" id="PF03208">
    <property type="entry name" value="PRA1"/>
    <property type="match status" value="1"/>
</dbReference>
<dbReference type="GeneID" id="109477404"/>
<name>A0A6P4YXY6_BRABE</name>
<dbReference type="PANTHER" id="PTHR12859:SF0">
    <property type="entry name" value="PRA1 FAMILY PROTEIN"/>
    <property type="match status" value="1"/>
</dbReference>
<dbReference type="RefSeq" id="XP_019634215.1">
    <property type="nucleotide sequence ID" value="XM_019778656.1"/>
</dbReference>
<comment type="similarity">
    <text evidence="5">Belongs to the PRA1 family.</text>
</comment>
<evidence type="ECO:0000256" key="5">
    <source>
        <dbReference type="RuleBase" id="RU363107"/>
    </source>
</evidence>
<dbReference type="PANTHER" id="PTHR12859">
    <property type="entry name" value="PRA1 PROTEIN"/>
    <property type="match status" value="1"/>
</dbReference>
<evidence type="ECO:0000313" key="7">
    <source>
        <dbReference type="RefSeq" id="XP_019634215.1"/>
    </source>
</evidence>
<feature type="transmembrane region" description="Helical" evidence="5">
    <location>
        <begin position="68"/>
        <end position="88"/>
    </location>
</feature>
<feature type="transmembrane region" description="Helical" evidence="5">
    <location>
        <begin position="123"/>
        <end position="143"/>
    </location>
</feature>
<dbReference type="OrthoDB" id="18213at2759"/>
<evidence type="ECO:0000256" key="1">
    <source>
        <dbReference type="ARBA" id="ARBA00004141"/>
    </source>
</evidence>
<evidence type="ECO:0000256" key="4">
    <source>
        <dbReference type="ARBA" id="ARBA00023136"/>
    </source>
</evidence>
<sequence>MELSRNVALPPIRPLADFVGSEARFAVPDYKDPVRWNNRIVNNLLYYQTNYIAVAAGIFILAGLMNPLAMLVGTMLVTVVFAAFITLTENQRQLQRFKKDHPTVCVAGLLAACYFIMRMFQLLLVFVFGITLPLLVVLVHASMRMRNLKNKLSNKVESIGIKRTPMGILLEALGQEQEAGS</sequence>
<reference evidence="7" key="1">
    <citation type="submission" date="2025-08" db="UniProtKB">
        <authorList>
            <consortium name="RefSeq"/>
        </authorList>
    </citation>
    <scope>IDENTIFICATION</scope>
    <source>
        <tissue evidence="7">Gonad</tissue>
    </source>
</reference>
<keyword evidence="6" id="KW-1185">Reference proteome</keyword>
<feature type="transmembrane region" description="Helical" evidence="5">
    <location>
        <begin position="44"/>
        <end position="62"/>
    </location>
</feature>
<dbReference type="InterPro" id="IPR004895">
    <property type="entry name" value="Prenylated_rab_accept_PRA1"/>
</dbReference>
<dbReference type="Proteomes" id="UP000515135">
    <property type="component" value="Unplaced"/>
</dbReference>
<proteinExistence type="inferred from homology"/>
<dbReference type="GO" id="GO:0016020">
    <property type="term" value="C:membrane"/>
    <property type="evidence" value="ECO:0007669"/>
    <property type="project" value="UniProtKB-SubCell"/>
</dbReference>
<dbReference type="AlphaFoldDB" id="A0A6P4YXY6"/>
<organism evidence="6 7">
    <name type="scientific">Branchiostoma belcheri</name>
    <name type="common">Amphioxus</name>
    <dbReference type="NCBI Taxonomy" id="7741"/>
    <lineage>
        <taxon>Eukaryota</taxon>
        <taxon>Metazoa</taxon>
        <taxon>Chordata</taxon>
        <taxon>Cephalochordata</taxon>
        <taxon>Leptocardii</taxon>
        <taxon>Amphioxiformes</taxon>
        <taxon>Branchiostomatidae</taxon>
        <taxon>Branchiostoma</taxon>
    </lineage>
</organism>
<protein>
    <recommendedName>
        <fullName evidence="5">PRA1 family protein</fullName>
    </recommendedName>
</protein>
<evidence type="ECO:0000256" key="3">
    <source>
        <dbReference type="ARBA" id="ARBA00022989"/>
    </source>
</evidence>
<feature type="transmembrane region" description="Helical" evidence="5">
    <location>
        <begin position="100"/>
        <end position="117"/>
    </location>
</feature>